<evidence type="ECO:0000259" key="4">
    <source>
        <dbReference type="SMART" id="SM00856"/>
    </source>
</evidence>
<dbReference type="PANTHER" id="PTHR31080">
    <property type="entry name" value="PECTINESTERASE INHIBITOR-LIKE"/>
    <property type="match status" value="1"/>
</dbReference>
<comment type="caution">
    <text evidence="5">The sequence shown here is derived from an EMBL/GenBank/DDBJ whole genome shotgun (WGS) entry which is preliminary data.</text>
</comment>
<dbReference type="AlphaFoldDB" id="A0AAN9XHD0"/>
<dbReference type="InterPro" id="IPR035513">
    <property type="entry name" value="Invertase/methylesterase_inhib"/>
</dbReference>
<protein>
    <recommendedName>
        <fullName evidence="4">Pectinesterase inhibitor domain-containing protein</fullName>
    </recommendedName>
</protein>
<dbReference type="Gene3D" id="1.20.140.40">
    <property type="entry name" value="Invertase/pectin methylesterase inhibitor family protein"/>
    <property type="match status" value="1"/>
</dbReference>
<dbReference type="InterPro" id="IPR051955">
    <property type="entry name" value="PME_Inhibitor"/>
</dbReference>
<feature type="domain" description="Pectinesterase inhibitor" evidence="4">
    <location>
        <begin position="63"/>
        <end position="208"/>
    </location>
</feature>
<dbReference type="InterPro" id="IPR006501">
    <property type="entry name" value="Pectinesterase_inhib_dom"/>
</dbReference>
<evidence type="ECO:0000256" key="2">
    <source>
        <dbReference type="ARBA" id="ARBA00038471"/>
    </source>
</evidence>
<evidence type="ECO:0000313" key="5">
    <source>
        <dbReference type="EMBL" id="KAK7392229.1"/>
    </source>
</evidence>
<organism evidence="5 6">
    <name type="scientific">Psophocarpus tetragonolobus</name>
    <name type="common">Winged bean</name>
    <name type="synonym">Dolichos tetragonolobus</name>
    <dbReference type="NCBI Taxonomy" id="3891"/>
    <lineage>
        <taxon>Eukaryota</taxon>
        <taxon>Viridiplantae</taxon>
        <taxon>Streptophyta</taxon>
        <taxon>Embryophyta</taxon>
        <taxon>Tracheophyta</taxon>
        <taxon>Spermatophyta</taxon>
        <taxon>Magnoliopsida</taxon>
        <taxon>eudicotyledons</taxon>
        <taxon>Gunneridae</taxon>
        <taxon>Pentapetalae</taxon>
        <taxon>rosids</taxon>
        <taxon>fabids</taxon>
        <taxon>Fabales</taxon>
        <taxon>Fabaceae</taxon>
        <taxon>Papilionoideae</taxon>
        <taxon>50 kb inversion clade</taxon>
        <taxon>NPAAA clade</taxon>
        <taxon>indigoferoid/millettioid clade</taxon>
        <taxon>Phaseoleae</taxon>
        <taxon>Psophocarpus</taxon>
    </lineage>
</organism>
<dbReference type="Pfam" id="PF04043">
    <property type="entry name" value="PMEI"/>
    <property type="match status" value="1"/>
</dbReference>
<comment type="similarity">
    <text evidence="2">Belongs to the PMEI family.</text>
</comment>
<name>A0AAN9XHD0_PSOTE</name>
<keyword evidence="1 3" id="KW-0732">Signal</keyword>
<dbReference type="CDD" id="cd15800">
    <property type="entry name" value="PMEI-like_2"/>
    <property type="match status" value="1"/>
</dbReference>
<accession>A0AAN9XHD0</accession>
<reference evidence="5 6" key="1">
    <citation type="submission" date="2024-01" db="EMBL/GenBank/DDBJ databases">
        <title>The genomes of 5 underutilized Papilionoideae crops provide insights into root nodulation and disease resistanc.</title>
        <authorList>
            <person name="Jiang F."/>
        </authorList>
    </citation>
    <scope>NUCLEOTIDE SEQUENCE [LARGE SCALE GENOMIC DNA]</scope>
    <source>
        <strain evidence="5">DUOXIRENSHENG_FW03</strain>
        <tissue evidence="5">Leaves</tissue>
    </source>
</reference>
<dbReference type="Proteomes" id="UP001386955">
    <property type="component" value="Unassembled WGS sequence"/>
</dbReference>
<evidence type="ECO:0000256" key="1">
    <source>
        <dbReference type="ARBA" id="ARBA00022729"/>
    </source>
</evidence>
<dbReference type="EMBL" id="JAYMYS010000005">
    <property type="protein sequence ID" value="KAK7392229.1"/>
    <property type="molecule type" value="Genomic_DNA"/>
</dbReference>
<dbReference type="PANTHER" id="PTHR31080:SF68">
    <property type="entry name" value="PLANT INVERTASE_PECTIN METHYLESTERASE INHIBITOR SUPERFAMILY PROTEIN"/>
    <property type="match status" value="1"/>
</dbReference>
<feature type="signal peptide" evidence="3">
    <location>
        <begin position="1"/>
        <end position="25"/>
    </location>
</feature>
<keyword evidence="6" id="KW-1185">Reference proteome</keyword>
<dbReference type="GO" id="GO:0004857">
    <property type="term" value="F:enzyme inhibitor activity"/>
    <property type="evidence" value="ECO:0007669"/>
    <property type="project" value="InterPro"/>
</dbReference>
<evidence type="ECO:0000256" key="3">
    <source>
        <dbReference type="SAM" id="SignalP"/>
    </source>
</evidence>
<proteinExistence type="inferred from homology"/>
<dbReference type="FunFam" id="1.20.140.40:FF:000003">
    <property type="entry name" value="Invertase/pectin methylesterase inhibitor family protein"/>
    <property type="match status" value="1"/>
</dbReference>
<gene>
    <name evidence="5" type="ORF">VNO78_20660</name>
</gene>
<dbReference type="SMART" id="SM00856">
    <property type="entry name" value="PMEI"/>
    <property type="match status" value="1"/>
</dbReference>
<dbReference type="SUPFAM" id="SSF101148">
    <property type="entry name" value="Plant invertase/pectin methylesterase inhibitor"/>
    <property type="match status" value="1"/>
</dbReference>
<sequence>MDKWRMSRSVILMGTLSCLIITSSAVPSSRVFAPSAAPEAGAGEEENRNVRLLGNMVTKDVNEFSPEIQKFCTGAENPSLCEETIAPYVEGSLDPMKALEREMQATLEQAREIASQIKSELTNTGTAKNALDALGICKDQYGDILDTINECLGLLAQHNVVDAYFKFSAVISDKSSCDDAFQESPGLDMPFSNDSTTLFQLGGNVLATLDSMVNNHRI</sequence>
<feature type="chain" id="PRO_5042835724" description="Pectinesterase inhibitor domain-containing protein" evidence="3">
    <location>
        <begin position="26"/>
        <end position="218"/>
    </location>
</feature>
<evidence type="ECO:0000313" key="6">
    <source>
        <dbReference type="Proteomes" id="UP001386955"/>
    </source>
</evidence>
<dbReference type="NCBIfam" id="TIGR01614">
    <property type="entry name" value="PME_inhib"/>
    <property type="match status" value="1"/>
</dbReference>